<evidence type="ECO:0000256" key="3">
    <source>
        <dbReference type="ARBA" id="ARBA00022729"/>
    </source>
</evidence>
<keyword evidence="6" id="KW-1185">Reference proteome</keyword>
<protein>
    <submittedName>
        <fullName evidence="5">Uncharacterized protein</fullName>
    </submittedName>
</protein>
<keyword evidence="2" id="KW-0536">Nodulation</keyword>
<evidence type="ECO:0000313" key="6">
    <source>
        <dbReference type="Proteomes" id="UP000291084"/>
    </source>
</evidence>
<gene>
    <name evidence="5" type="primary">Vigan.07G012500</name>
    <name evidence="5" type="ORF">VIGAN_07012500</name>
</gene>
<keyword evidence="3" id="KW-0732">Signal</keyword>
<dbReference type="Proteomes" id="UP000291084">
    <property type="component" value="Chromosome 7"/>
</dbReference>
<sequence length="119" mass="13112">MKSCLVEHGASLEETTPTNQKDSSEDTRLFKPPPINGYPVPLPPPIKFTTDTVKVIAKPPSLALIQPHPLSIETLKFQAVLRTCSHVSSRTCFTHPDVVTLSPCLVTSLNQCVYPDDTW</sequence>
<accession>A0A0S3SFC2</accession>
<comment type="similarity">
    <text evidence="1">Belongs to the nodulin 20 family.</text>
</comment>
<feature type="compositionally biased region" description="Pro residues" evidence="4">
    <location>
        <begin position="31"/>
        <end position="42"/>
    </location>
</feature>
<dbReference type="InterPro" id="IPR003387">
    <property type="entry name" value="Nodulin"/>
</dbReference>
<organism evidence="5 6">
    <name type="scientific">Vigna angularis var. angularis</name>
    <dbReference type="NCBI Taxonomy" id="157739"/>
    <lineage>
        <taxon>Eukaryota</taxon>
        <taxon>Viridiplantae</taxon>
        <taxon>Streptophyta</taxon>
        <taxon>Embryophyta</taxon>
        <taxon>Tracheophyta</taxon>
        <taxon>Spermatophyta</taxon>
        <taxon>Magnoliopsida</taxon>
        <taxon>eudicotyledons</taxon>
        <taxon>Gunneridae</taxon>
        <taxon>Pentapetalae</taxon>
        <taxon>rosids</taxon>
        <taxon>fabids</taxon>
        <taxon>Fabales</taxon>
        <taxon>Fabaceae</taxon>
        <taxon>Papilionoideae</taxon>
        <taxon>50 kb inversion clade</taxon>
        <taxon>NPAAA clade</taxon>
        <taxon>indigoferoid/millettioid clade</taxon>
        <taxon>Phaseoleae</taxon>
        <taxon>Vigna</taxon>
    </lineage>
</organism>
<evidence type="ECO:0000256" key="4">
    <source>
        <dbReference type="SAM" id="MobiDB-lite"/>
    </source>
</evidence>
<dbReference type="EMBL" id="AP015040">
    <property type="protein sequence ID" value="BAT91524.1"/>
    <property type="molecule type" value="Genomic_DNA"/>
</dbReference>
<reference evidence="5 6" key="1">
    <citation type="journal article" date="2015" name="Sci. Rep.">
        <title>The power of single molecule real-time sequencing technology in the de novo assembly of a eukaryotic genome.</title>
        <authorList>
            <person name="Sakai H."/>
            <person name="Naito K."/>
            <person name="Ogiso-Tanaka E."/>
            <person name="Takahashi Y."/>
            <person name="Iseki K."/>
            <person name="Muto C."/>
            <person name="Satou K."/>
            <person name="Teruya K."/>
            <person name="Shiroma A."/>
            <person name="Shimoji M."/>
            <person name="Hirano T."/>
            <person name="Itoh T."/>
            <person name="Kaga A."/>
            <person name="Tomooka N."/>
        </authorList>
    </citation>
    <scope>NUCLEOTIDE SEQUENCE [LARGE SCALE GENOMIC DNA]</scope>
    <source>
        <strain evidence="6">cv. Shumari</strain>
    </source>
</reference>
<evidence type="ECO:0000256" key="2">
    <source>
        <dbReference type="ARBA" id="ARBA00022458"/>
    </source>
</evidence>
<dbReference type="GO" id="GO:0009877">
    <property type="term" value="P:nodulation"/>
    <property type="evidence" value="ECO:0007669"/>
    <property type="project" value="UniProtKB-KW"/>
</dbReference>
<feature type="region of interest" description="Disordered" evidence="4">
    <location>
        <begin position="1"/>
        <end position="42"/>
    </location>
</feature>
<dbReference type="OrthoDB" id="10359205at2759"/>
<dbReference type="Pfam" id="PF02451">
    <property type="entry name" value="Nodulin"/>
    <property type="match status" value="1"/>
</dbReference>
<proteinExistence type="inferred from homology"/>
<evidence type="ECO:0000256" key="1">
    <source>
        <dbReference type="ARBA" id="ARBA00010119"/>
    </source>
</evidence>
<evidence type="ECO:0000313" key="5">
    <source>
        <dbReference type="EMBL" id="BAT91524.1"/>
    </source>
</evidence>
<dbReference type="AlphaFoldDB" id="A0A0S3SFC2"/>
<name>A0A0S3SFC2_PHAAN</name>